<dbReference type="Proteomes" id="UP000585050">
    <property type="component" value="Unassembled WGS sequence"/>
</dbReference>
<gene>
    <name evidence="2" type="ORF">HGP29_05190</name>
</gene>
<dbReference type="EMBL" id="JABAIL010000002">
    <property type="protein sequence ID" value="NLR90588.1"/>
    <property type="molecule type" value="Genomic_DNA"/>
</dbReference>
<feature type="signal peptide" evidence="1">
    <location>
        <begin position="1"/>
        <end position="19"/>
    </location>
</feature>
<dbReference type="AlphaFoldDB" id="A0A7X8XUQ6"/>
<accession>A0A7X8XUQ6</accession>
<proteinExistence type="predicted"/>
<organism evidence="2 3">
    <name type="scientific">Flammeovirga agarivorans</name>
    <dbReference type="NCBI Taxonomy" id="2726742"/>
    <lineage>
        <taxon>Bacteria</taxon>
        <taxon>Pseudomonadati</taxon>
        <taxon>Bacteroidota</taxon>
        <taxon>Cytophagia</taxon>
        <taxon>Cytophagales</taxon>
        <taxon>Flammeovirgaceae</taxon>
        <taxon>Flammeovirga</taxon>
    </lineage>
</organism>
<reference evidence="2 3" key="1">
    <citation type="submission" date="2020-04" db="EMBL/GenBank/DDBJ databases">
        <title>Flammeovirga sp. SR4, a novel species isolated from seawater.</title>
        <authorList>
            <person name="Wang X."/>
        </authorList>
    </citation>
    <scope>NUCLEOTIDE SEQUENCE [LARGE SCALE GENOMIC DNA]</scope>
    <source>
        <strain evidence="2 3">SR4</strain>
    </source>
</reference>
<sequence length="161" mass="18829">MRKLLFTLTFLISYQYNFAQDIVVITPDEAQEKFRQMVMSSEVNTGGLQELRYYIETSQVNLDDYLYIGELLQQAPRYTESLLESARQISFSRRESNVYRNLIELPLLDLANTHTKEISNLMRSALMSKSEESDAKIQGDIDILIKQCHYKDIEAFKKEQL</sequence>
<keyword evidence="1" id="KW-0732">Signal</keyword>
<comment type="caution">
    <text evidence="2">The sequence shown here is derived from an EMBL/GenBank/DDBJ whole genome shotgun (WGS) entry which is preliminary data.</text>
</comment>
<protein>
    <submittedName>
        <fullName evidence="2">Uncharacterized protein</fullName>
    </submittedName>
</protein>
<feature type="chain" id="PRO_5030770142" evidence="1">
    <location>
        <begin position="20"/>
        <end position="161"/>
    </location>
</feature>
<evidence type="ECO:0000256" key="1">
    <source>
        <dbReference type="SAM" id="SignalP"/>
    </source>
</evidence>
<evidence type="ECO:0000313" key="3">
    <source>
        <dbReference type="Proteomes" id="UP000585050"/>
    </source>
</evidence>
<name>A0A7X8XUQ6_9BACT</name>
<dbReference type="RefSeq" id="WP_168881314.1">
    <property type="nucleotide sequence ID" value="NZ_JABAIL010000002.1"/>
</dbReference>
<evidence type="ECO:0000313" key="2">
    <source>
        <dbReference type="EMBL" id="NLR90588.1"/>
    </source>
</evidence>
<keyword evidence="3" id="KW-1185">Reference proteome</keyword>